<dbReference type="InterPro" id="IPR001841">
    <property type="entry name" value="Znf_RING"/>
</dbReference>
<keyword evidence="6" id="KW-0479">Metal-binding</keyword>
<proteinExistence type="predicted"/>
<evidence type="ECO:0000259" key="14">
    <source>
        <dbReference type="PROSITE" id="PS50089"/>
    </source>
</evidence>
<dbReference type="GO" id="GO:0016020">
    <property type="term" value="C:membrane"/>
    <property type="evidence" value="ECO:0007669"/>
    <property type="project" value="UniProtKB-SubCell"/>
</dbReference>
<dbReference type="GO" id="GO:0016567">
    <property type="term" value="P:protein ubiquitination"/>
    <property type="evidence" value="ECO:0007669"/>
    <property type="project" value="TreeGrafter"/>
</dbReference>
<dbReference type="SMART" id="SM00184">
    <property type="entry name" value="RING"/>
    <property type="match status" value="1"/>
</dbReference>
<dbReference type="GO" id="GO:0061630">
    <property type="term" value="F:ubiquitin protein ligase activity"/>
    <property type="evidence" value="ECO:0007669"/>
    <property type="project" value="UniProtKB-EC"/>
</dbReference>
<feature type="region of interest" description="Disordered" evidence="13">
    <location>
        <begin position="158"/>
        <end position="194"/>
    </location>
</feature>
<evidence type="ECO:0000256" key="10">
    <source>
        <dbReference type="ARBA" id="ARBA00022989"/>
    </source>
</evidence>
<evidence type="ECO:0000256" key="1">
    <source>
        <dbReference type="ARBA" id="ARBA00000900"/>
    </source>
</evidence>
<evidence type="ECO:0000313" key="16">
    <source>
        <dbReference type="Proteomes" id="UP000799429"/>
    </source>
</evidence>
<evidence type="ECO:0000256" key="3">
    <source>
        <dbReference type="ARBA" id="ARBA00012483"/>
    </source>
</evidence>
<feature type="region of interest" description="Disordered" evidence="13">
    <location>
        <begin position="260"/>
        <end position="286"/>
    </location>
</feature>
<evidence type="ECO:0000256" key="12">
    <source>
        <dbReference type="PROSITE-ProRule" id="PRU00175"/>
    </source>
</evidence>
<dbReference type="EC" id="2.3.2.27" evidence="3"/>
<dbReference type="InterPro" id="IPR013083">
    <property type="entry name" value="Znf_RING/FYVE/PHD"/>
</dbReference>
<keyword evidence="16" id="KW-1185">Reference proteome</keyword>
<reference evidence="15" key="1">
    <citation type="journal article" date="2020" name="Stud. Mycol.">
        <title>101 Dothideomycetes genomes: a test case for predicting lifestyles and emergence of pathogens.</title>
        <authorList>
            <person name="Haridas S."/>
            <person name="Albert R."/>
            <person name="Binder M."/>
            <person name="Bloem J."/>
            <person name="Labutti K."/>
            <person name="Salamov A."/>
            <person name="Andreopoulos B."/>
            <person name="Baker S."/>
            <person name="Barry K."/>
            <person name="Bills G."/>
            <person name="Bluhm B."/>
            <person name="Cannon C."/>
            <person name="Castanera R."/>
            <person name="Culley D."/>
            <person name="Daum C."/>
            <person name="Ezra D."/>
            <person name="Gonzalez J."/>
            <person name="Henrissat B."/>
            <person name="Kuo A."/>
            <person name="Liang C."/>
            <person name="Lipzen A."/>
            <person name="Lutzoni F."/>
            <person name="Magnuson J."/>
            <person name="Mondo S."/>
            <person name="Nolan M."/>
            <person name="Ohm R."/>
            <person name="Pangilinan J."/>
            <person name="Park H.-J."/>
            <person name="Ramirez L."/>
            <person name="Alfaro M."/>
            <person name="Sun H."/>
            <person name="Tritt A."/>
            <person name="Yoshinaga Y."/>
            <person name="Zwiers L.-H."/>
            <person name="Turgeon B."/>
            <person name="Goodwin S."/>
            <person name="Spatafora J."/>
            <person name="Crous P."/>
            <person name="Grigoriev I."/>
        </authorList>
    </citation>
    <scope>NUCLEOTIDE SEQUENCE</scope>
    <source>
        <strain evidence="15">CBS 101060</strain>
    </source>
</reference>
<comment type="catalytic activity">
    <reaction evidence="1">
        <text>S-ubiquitinyl-[E2 ubiquitin-conjugating enzyme]-L-cysteine + [acceptor protein]-L-lysine = [E2 ubiquitin-conjugating enzyme]-L-cysteine + N(6)-ubiquitinyl-[acceptor protein]-L-lysine.</text>
        <dbReference type="EC" id="2.3.2.27"/>
    </reaction>
</comment>
<keyword evidence="8" id="KW-0833">Ubl conjugation pathway</keyword>
<accession>A0A9P4VMT0</accession>
<dbReference type="AlphaFoldDB" id="A0A9P4VMT0"/>
<keyword evidence="9" id="KW-0862">Zinc</keyword>
<evidence type="ECO:0000256" key="13">
    <source>
        <dbReference type="SAM" id="MobiDB-lite"/>
    </source>
</evidence>
<dbReference type="Pfam" id="PF13639">
    <property type="entry name" value="zf-RING_2"/>
    <property type="match status" value="1"/>
</dbReference>
<comment type="subcellular location">
    <subcellularLocation>
        <location evidence="2">Membrane</location>
        <topology evidence="2">Multi-pass membrane protein</topology>
    </subcellularLocation>
</comment>
<keyword evidence="5" id="KW-0812">Transmembrane</keyword>
<keyword evidence="10" id="KW-1133">Transmembrane helix</keyword>
<name>A0A9P4VMT0_9PEZI</name>
<evidence type="ECO:0000256" key="9">
    <source>
        <dbReference type="ARBA" id="ARBA00022833"/>
    </source>
</evidence>
<dbReference type="GO" id="GO:0006511">
    <property type="term" value="P:ubiquitin-dependent protein catabolic process"/>
    <property type="evidence" value="ECO:0007669"/>
    <property type="project" value="TreeGrafter"/>
</dbReference>
<dbReference type="CDD" id="cd16473">
    <property type="entry name" value="RING-H2_RNF103"/>
    <property type="match status" value="1"/>
</dbReference>
<dbReference type="GO" id="GO:0008270">
    <property type="term" value="F:zinc ion binding"/>
    <property type="evidence" value="ECO:0007669"/>
    <property type="project" value="UniProtKB-KW"/>
</dbReference>
<dbReference type="Gene3D" id="3.30.40.10">
    <property type="entry name" value="Zinc/RING finger domain, C3HC4 (zinc finger)"/>
    <property type="match status" value="1"/>
</dbReference>
<keyword evidence="7 12" id="KW-0863">Zinc-finger</keyword>
<evidence type="ECO:0000313" key="15">
    <source>
        <dbReference type="EMBL" id="KAF2835515.1"/>
    </source>
</evidence>
<sequence>MLTVSSSRIIVGVKYCFRYNQRNRQLRQNADGENIDMASMPRPHRRRREKKLMTMDEVNERFPLIKYKTWRAAREEEGLPAAGGITAPPSRPGSVKEVEAAIGETNEPRHSTDSTKSVTALSIARQDHAVNTGNKAFDVPASSHDHEKHTVLEKIETVASTIPEDPKDRKETADAKETTPPKPHVEEEEDEDDPIRTAVPPEMLAAPGDTCAICLDTVEDEDDVRGLTCGHAFHAGCVDPWLTSRRACCPLCKADYYIPKPKPEGEDANGATGRRSQGFRGPSVPQPVWVGGRGGFVFARPRMYVVNNRLFLDPRERYDRTNPYSSRIRSRSNIQPSTTHNNDGNHSSWRDRFRLPSRPNVNLFGWNHNASSQAATDGNRAPNPTPSQLEAAAR</sequence>
<evidence type="ECO:0000256" key="8">
    <source>
        <dbReference type="ARBA" id="ARBA00022786"/>
    </source>
</evidence>
<gene>
    <name evidence="15" type="ORF">M501DRAFT_941845</name>
</gene>
<feature type="domain" description="RING-type" evidence="14">
    <location>
        <begin position="211"/>
        <end position="253"/>
    </location>
</feature>
<dbReference type="FunFam" id="3.30.40.10:FF:000539">
    <property type="entry name" value="Ring finger domain protein"/>
    <property type="match status" value="1"/>
</dbReference>
<keyword evidence="11" id="KW-0472">Membrane</keyword>
<feature type="region of interest" description="Disordered" evidence="13">
    <location>
        <begin position="321"/>
        <end position="394"/>
    </location>
</feature>
<dbReference type="SUPFAM" id="SSF57850">
    <property type="entry name" value="RING/U-box"/>
    <property type="match status" value="1"/>
</dbReference>
<dbReference type="PROSITE" id="PS50089">
    <property type="entry name" value="ZF_RING_2"/>
    <property type="match status" value="1"/>
</dbReference>
<dbReference type="PANTHER" id="PTHR45977">
    <property type="entry name" value="TARGET OF ERK KINASE MPK-1"/>
    <property type="match status" value="1"/>
</dbReference>
<evidence type="ECO:0000256" key="2">
    <source>
        <dbReference type="ARBA" id="ARBA00004141"/>
    </source>
</evidence>
<dbReference type="PANTHER" id="PTHR45977:SF4">
    <property type="entry name" value="RING-TYPE DOMAIN-CONTAINING PROTEIN"/>
    <property type="match status" value="1"/>
</dbReference>
<evidence type="ECO:0000256" key="5">
    <source>
        <dbReference type="ARBA" id="ARBA00022692"/>
    </source>
</evidence>
<evidence type="ECO:0000256" key="4">
    <source>
        <dbReference type="ARBA" id="ARBA00022679"/>
    </source>
</evidence>
<comment type="caution">
    <text evidence="15">The sequence shown here is derived from an EMBL/GenBank/DDBJ whole genome shotgun (WGS) entry which is preliminary data.</text>
</comment>
<feature type="compositionally biased region" description="Polar residues" evidence="13">
    <location>
        <begin position="322"/>
        <end position="347"/>
    </location>
</feature>
<dbReference type="OrthoDB" id="8062037at2759"/>
<evidence type="ECO:0000256" key="11">
    <source>
        <dbReference type="ARBA" id="ARBA00023136"/>
    </source>
</evidence>
<dbReference type="EMBL" id="MU006108">
    <property type="protein sequence ID" value="KAF2835515.1"/>
    <property type="molecule type" value="Genomic_DNA"/>
</dbReference>
<organism evidence="15 16">
    <name type="scientific">Patellaria atrata CBS 101060</name>
    <dbReference type="NCBI Taxonomy" id="1346257"/>
    <lineage>
        <taxon>Eukaryota</taxon>
        <taxon>Fungi</taxon>
        <taxon>Dikarya</taxon>
        <taxon>Ascomycota</taxon>
        <taxon>Pezizomycotina</taxon>
        <taxon>Dothideomycetes</taxon>
        <taxon>Dothideomycetes incertae sedis</taxon>
        <taxon>Patellariales</taxon>
        <taxon>Patellariaceae</taxon>
        <taxon>Patellaria</taxon>
    </lineage>
</organism>
<evidence type="ECO:0000256" key="6">
    <source>
        <dbReference type="ARBA" id="ARBA00022723"/>
    </source>
</evidence>
<keyword evidence="4" id="KW-0808">Transferase</keyword>
<dbReference type="Proteomes" id="UP000799429">
    <property type="component" value="Unassembled WGS sequence"/>
</dbReference>
<evidence type="ECO:0000256" key="7">
    <source>
        <dbReference type="ARBA" id="ARBA00022771"/>
    </source>
</evidence>
<protein>
    <recommendedName>
        <fullName evidence="3">RING-type E3 ubiquitin transferase</fullName>
        <ecNumber evidence="3">2.3.2.27</ecNumber>
    </recommendedName>
</protein>
<feature type="compositionally biased region" description="Basic and acidic residues" evidence="13">
    <location>
        <begin position="164"/>
        <end position="185"/>
    </location>
</feature>